<dbReference type="STRING" id="408657.SAMN04487995_2027"/>
<dbReference type="PROSITE" id="PS51318">
    <property type="entry name" value="TAT"/>
    <property type="match status" value="1"/>
</dbReference>
<dbReference type="GO" id="GO:0016787">
    <property type="term" value="F:hydrolase activity"/>
    <property type="evidence" value="ECO:0007669"/>
    <property type="project" value="InterPro"/>
</dbReference>
<reference evidence="2 3" key="1">
    <citation type="submission" date="2016-10" db="EMBL/GenBank/DDBJ databases">
        <authorList>
            <person name="de Groot N.N."/>
        </authorList>
    </citation>
    <scope>NUCLEOTIDE SEQUENCE [LARGE SCALE GENOMIC DNA]</scope>
    <source>
        <strain evidence="2 3">DSM 19938</strain>
    </source>
</reference>
<dbReference type="Pfam" id="PF01738">
    <property type="entry name" value="DLH"/>
    <property type="match status" value="1"/>
</dbReference>
<sequence length="285" mass="30964">MDQRIINLFDEYTHKPLSRDTFLKRLANLAGGTTAALALLPLLEVNYANAATVAETDEDIITEDIKYDGDGSPMGGYLARPKKPGKFGAVLVIHENRGLNPHTKDIARRIAKAGYIALAADALAPFGGTPGNEDEARALFAKIDVTKNLNNFLKGLDYLKGRPESNGKTACVGFCWGGALSNQLAVHSPTLKTAVAYYGRQPEAADVPKIKAFVQLHYGGLDERINAGIPAYEEALKAAGVKYEVYIYEGAQHAFLNDSAPTRYNPEAAKLAWERTLKAFKDHIS</sequence>
<dbReference type="PANTHER" id="PTHR46623:SF6">
    <property type="entry name" value="ALPHA_BETA-HYDROLASES SUPERFAMILY PROTEIN"/>
    <property type="match status" value="1"/>
</dbReference>
<dbReference type="Gene3D" id="3.40.50.1820">
    <property type="entry name" value="alpha/beta hydrolase"/>
    <property type="match status" value="1"/>
</dbReference>
<dbReference type="SUPFAM" id="SSF53474">
    <property type="entry name" value="alpha/beta-Hydrolases"/>
    <property type="match status" value="1"/>
</dbReference>
<gene>
    <name evidence="2" type="ORF">SAMN04487995_2027</name>
</gene>
<dbReference type="Proteomes" id="UP000199532">
    <property type="component" value="Unassembled WGS sequence"/>
</dbReference>
<proteinExistence type="predicted"/>
<dbReference type="InterPro" id="IPR029058">
    <property type="entry name" value="AB_hydrolase_fold"/>
</dbReference>
<name>A0A1H6T5F5_9BACT</name>
<dbReference type="AlphaFoldDB" id="A0A1H6T5F5"/>
<organism evidence="2 3">
    <name type="scientific">Dyadobacter koreensis</name>
    <dbReference type="NCBI Taxonomy" id="408657"/>
    <lineage>
        <taxon>Bacteria</taxon>
        <taxon>Pseudomonadati</taxon>
        <taxon>Bacteroidota</taxon>
        <taxon>Cytophagia</taxon>
        <taxon>Cytophagales</taxon>
        <taxon>Spirosomataceae</taxon>
        <taxon>Dyadobacter</taxon>
    </lineage>
</organism>
<dbReference type="InterPro" id="IPR006311">
    <property type="entry name" value="TAT_signal"/>
</dbReference>
<evidence type="ECO:0000313" key="3">
    <source>
        <dbReference type="Proteomes" id="UP000199532"/>
    </source>
</evidence>
<dbReference type="RefSeq" id="WP_090335041.1">
    <property type="nucleotide sequence ID" value="NZ_FNXY01000003.1"/>
</dbReference>
<dbReference type="EMBL" id="FNXY01000003">
    <property type="protein sequence ID" value="SEI75268.1"/>
    <property type="molecule type" value="Genomic_DNA"/>
</dbReference>
<protein>
    <submittedName>
        <fullName evidence="2">Carboxymethylenebutenolidase</fullName>
    </submittedName>
</protein>
<evidence type="ECO:0000313" key="2">
    <source>
        <dbReference type="EMBL" id="SEI75268.1"/>
    </source>
</evidence>
<dbReference type="InterPro" id="IPR051049">
    <property type="entry name" value="Dienelactone_hydrolase-like"/>
</dbReference>
<dbReference type="InterPro" id="IPR002925">
    <property type="entry name" value="Dienelactn_hydro"/>
</dbReference>
<dbReference type="PANTHER" id="PTHR46623">
    <property type="entry name" value="CARBOXYMETHYLENEBUTENOLIDASE-RELATED"/>
    <property type="match status" value="1"/>
</dbReference>
<dbReference type="OrthoDB" id="9771666at2"/>
<evidence type="ECO:0000259" key="1">
    <source>
        <dbReference type="Pfam" id="PF01738"/>
    </source>
</evidence>
<accession>A0A1H6T5F5</accession>
<feature type="domain" description="Dienelactone hydrolase" evidence="1">
    <location>
        <begin position="74"/>
        <end position="283"/>
    </location>
</feature>
<keyword evidence="3" id="KW-1185">Reference proteome</keyword>